<feature type="transmembrane region" description="Helical" evidence="9">
    <location>
        <begin position="310"/>
        <end position="338"/>
    </location>
</feature>
<accession>A0ABS2PCB1</accession>
<feature type="transmembrane region" description="Helical" evidence="9">
    <location>
        <begin position="12"/>
        <end position="30"/>
    </location>
</feature>
<evidence type="ECO:0000256" key="1">
    <source>
        <dbReference type="ARBA" id="ARBA00004651"/>
    </source>
</evidence>
<dbReference type="RefSeq" id="WP_204697096.1">
    <property type="nucleotide sequence ID" value="NZ_JAFBEC010000004.1"/>
</dbReference>
<comment type="caution">
    <text evidence="11">The sequence shown here is derived from an EMBL/GenBank/DDBJ whole genome shotgun (WGS) entry which is preliminary data.</text>
</comment>
<dbReference type="InterPro" id="IPR004770">
    <property type="entry name" value="Na/H_antiport_NhaC"/>
</dbReference>
<dbReference type="Proteomes" id="UP000741863">
    <property type="component" value="Unassembled WGS sequence"/>
</dbReference>
<dbReference type="InterPro" id="IPR018461">
    <property type="entry name" value="Na/H_Antiport_NhaC-like_C"/>
</dbReference>
<dbReference type="NCBIfam" id="TIGR00931">
    <property type="entry name" value="antiport_nhaC"/>
    <property type="match status" value="1"/>
</dbReference>
<dbReference type="EMBL" id="JAFBEC010000004">
    <property type="protein sequence ID" value="MBM7632746.1"/>
    <property type="molecule type" value="Genomic_DNA"/>
</dbReference>
<comment type="subcellular location">
    <subcellularLocation>
        <location evidence="1">Cell membrane</location>
        <topology evidence="1">Multi-pass membrane protein</topology>
    </subcellularLocation>
</comment>
<dbReference type="PANTHER" id="PTHR33451:SF3">
    <property type="entry name" value="MALATE-2H(+)_NA(+)-LACTATE ANTIPORTER"/>
    <property type="match status" value="1"/>
</dbReference>
<feature type="domain" description="Na+/H+ antiporter NhaC-like C-terminal" evidence="10">
    <location>
        <begin position="157"/>
        <end position="450"/>
    </location>
</feature>
<proteinExistence type="inferred from homology"/>
<evidence type="ECO:0000313" key="11">
    <source>
        <dbReference type="EMBL" id="MBM7632746.1"/>
    </source>
</evidence>
<reference evidence="11 12" key="1">
    <citation type="submission" date="2021-01" db="EMBL/GenBank/DDBJ databases">
        <title>Genomic Encyclopedia of Type Strains, Phase IV (KMG-IV): sequencing the most valuable type-strain genomes for metagenomic binning, comparative biology and taxonomic classification.</title>
        <authorList>
            <person name="Goeker M."/>
        </authorList>
    </citation>
    <scope>NUCLEOTIDE SEQUENCE [LARGE SCALE GENOMIC DNA]</scope>
    <source>
        <strain evidence="11 12">DSM 25540</strain>
    </source>
</reference>
<keyword evidence="12" id="KW-1185">Reference proteome</keyword>
<evidence type="ECO:0000256" key="5">
    <source>
        <dbReference type="ARBA" id="ARBA00022692"/>
    </source>
</evidence>
<evidence type="ECO:0000256" key="9">
    <source>
        <dbReference type="SAM" id="Phobius"/>
    </source>
</evidence>
<evidence type="ECO:0000256" key="7">
    <source>
        <dbReference type="ARBA" id="ARBA00023136"/>
    </source>
</evidence>
<organism evidence="11 12">
    <name type="scientific">Geomicrobium sediminis</name>
    <dbReference type="NCBI Taxonomy" id="1347788"/>
    <lineage>
        <taxon>Bacteria</taxon>
        <taxon>Bacillati</taxon>
        <taxon>Bacillota</taxon>
        <taxon>Bacilli</taxon>
        <taxon>Bacillales</taxon>
        <taxon>Geomicrobium</taxon>
    </lineage>
</organism>
<feature type="transmembrane region" description="Helical" evidence="9">
    <location>
        <begin position="263"/>
        <end position="290"/>
    </location>
</feature>
<dbReference type="PANTHER" id="PTHR33451">
    <property type="entry name" value="MALATE-2H(+)/NA(+)-LACTATE ANTIPORTER"/>
    <property type="match status" value="1"/>
</dbReference>
<keyword evidence="7 9" id="KW-0472">Membrane</keyword>
<keyword evidence="4" id="KW-1003">Cell membrane</keyword>
<keyword evidence="2" id="KW-0813">Transport</keyword>
<gene>
    <name evidence="11" type="ORF">JOD17_001840</name>
</gene>
<name>A0ABS2PCB1_9BACL</name>
<sequence length="459" mass="48890">MQRQASLPEAIIILLIIITMLSLGILAYGAPPHLPILLAAIVVALYATFIKIPFSTLEKHIVTSVGYGIIPMLIMLMIGILIGLWLLGGTVQTITFYGLQVLSPTYFLATTVIITAIVALMTGSSLSAIGTIGVSLMGISIGMGADPAMTAGAIVSGAIFGDKLSPLSDTTNLAAATAKVDLFEHIRHMLWTTIPALIITVIIFLFIGYNQNVSGGSLNDVNELLVVLDQEFSIHLITVLSPLVIIILAAMKVRPLPALAAGMFVAIATAFYNVPGLQINALLGAMFSGYDANTGHVAIDELLSLGGLEAMLFGVSLIIIALSFGGLIQATGITEALIRGIQSVLKSRGNTIASTLASCFGINFVTGEQYLSILLPGQMYEDAYKKHNLHPKNLSRTLEDGGTILHPLIPWGIIGAFVMTTLNVDFTYVFYTFLSIVTPFIALLYAYTGWTLTTRKVES</sequence>
<evidence type="ECO:0000256" key="3">
    <source>
        <dbReference type="ARBA" id="ARBA00022449"/>
    </source>
</evidence>
<feature type="transmembrane region" description="Helical" evidence="9">
    <location>
        <begin position="106"/>
        <end position="139"/>
    </location>
</feature>
<comment type="similarity">
    <text evidence="8">Belongs to the NhaC Na(+)/H(+) (TC 2.A.35) antiporter family.</text>
</comment>
<dbReference type="InterPro" id="IPR052180">
    <property type="entry name" value="NhaC_Na-H+_Antiporter"/>
</dbReference>
<evidence type="ECO:0000256" key="8">
    <source>
        <dbReference type="ARBA" id="ARBA00038435"/>
    </source>
</evidence>
<feature type="transmembrane region" description="Helical" evidence="9">
    <location>
        <begin position="66"/>
        <end position="86"/>
    </location>
</feature>
<protein>
    <submittedName>
        <fullName evidence="11">NhaC family Na+:H+ antiporter</fullName>
    </submittedName>
</protein>
<evidence type="ECO:0000256" key="2">
    <source>
        <dbReference type="ARBA" id="ARBA00022448"/>
    </source>
</evidence>
<keyword evidence="3" id="KW-0050">Antiport</keyword>
<feature type="transmembrane region" description="Helical" evidence="9">
    <location>
        <begin position="189"/>
        <end position="209"/>
    </location>
</feature>
<dbReference type="Pfam" id="PF03553">
    <property type="entry name" value="Na_H_antiporter"/>
    <property type="match status" value="1"/>
</dbReference>
<evidence type="ECO:0000256" key="6">
    <source>
        <dbReference type="ARBA" id="ARBA00022989"/>
    </source>
</evidence>
<feature type="transmembrane region" description="Helical" evidence="9">
    <location>
        <begin position="36"/>
        <end position="54"/>
    </location>
</feature>
<feature type="transmembrane region" description="Helical" evidence="9">
    <location>
        <begin position="232"/>
        <end position="251"/>
    </location>
</feature>
<feature type="transmembrane region" description="Helical" evidence="9">
    <location>
        <begin position="404"/>
        <end position="422"/>
    </location>
</feature>
<keyword evidence="6 9" id="KW-1133">Transmembrane helix</keyword>
<evidence type="ECO:0000313" key="12">
    <source>
        <dbReference type="Proteomes" id="UP000741863"/>
    </source>
</evidence>
<evidence type="ECO:0000256" key="4">
    <source>
        <dbReference type="ARBA" id="ARBA00022475"/>
    </source>
</evidence>
<keyword evidence="5 9" id="KW-0812">Transmembrane</keyword>
<evidence type="ECO:0000259" key="10">
    <source>
        <dbReference type="Pfam" id="PF03553"/>
    </source>
</evidence>
<feature type="transmembrane region" description="Helical" evidence="9">
    <location>
        <begin position="428"/>
        <end position="447"/>
    </location>
</feature>